<name>A0A7G1PB20_9ACTN</name>
<dbReference type="AlphaFoldDB" id="A0A7G1PB20"/>
<keyword evidence="2" id="KW-1185">Reference proteome</keyword>
<organism evidence="1 2">
    <name type="scientific">Streptomyces aurantiacus</name>
    <dbReference type="NCBI Taxonomy" id="47760"/>
    <lineage>
        <taxon>Bacteria</taxon>
        <taxon>Bacillati</taxon>
        <taxon>Actinomycetota</taxon>
        <taxon>Actinomycetes</taxon>
        <taxon>Kitasatosporales</taxon>
        <taxon>Streptomycetaceae</taxon>
        <taxon>Streptomyces</taxon>
        <taxon>Streptomyces aurantiacus group</taxon>
    </lineage>
</organism>
<evidence type="ECO:0000313" key="2">
    <source>
        <dbReference type="Proteomes" id="UP000516444"/>
    </source>
</evidence>
<accession>A0A7G1PB20</accession>
<sequence length="94" mass="10105">MPASGVRAAAIAARLSAVGLPARVEEHAEFTSVEAEVPEELSAESWREALEVVAEANRFGLLATSLGDRTLWAVLRNTALRQTTSQDRAISDRS</sequence>
<proteinExistence type="predicted"/>
<dbReference type="Proteomes" id="UP000516444">
    <property type="component" value="Chromosome"/>
</dbReference>
<dbReference type="KEGG" id="sgm:GCM10017557_57860"/>
<protein>
    <submittedName>
        <fullName evidence="1">Uncharacterized protein</fullName>
    </submittedName>
</protein>
<evidence type="ECO:0000313" key="1">
    <source>
        <dbReference type="EMBL" id="BCL30927.1"/>
    </source>
</evidence>
<dbReference type="EMBL" id="AP023440">
    <property type="protein sequence ID" value="BCL30927.1"/>
    <property type="molecule type" value="Genomic_DNA"/>
</dbReference>
<reference evidence="1 2" key="1">
    <citation type="journal article" date="2014" name="Int. J. Syst. Evol. Microbiol.">
        <title>Complete genome sequence of Corynebacterium casei LMG S-19264T (=DSM 44701T), isolated from a smear-ripened cheese.</title>
        <authorList>
            <consortium name="US DOE Joint Genome Institute (JGI-PGF)"/>
            <person name="Walter F."/>
            <person name="Albersmeier A."/>
            <person name="Kalinowski J."/>
            <person name="Ruckert C."/>
        </authorList>
    </citation>
    <scope>NUCLEOTIDE SEQUENCE [LARGE SCALE GENOMIC DNA]</scope>
    <source>
        <strain evidence="1 2">JCM 4677</strain>
    </source>
</reference>
<gene>
    <name evidence="1" type="ORF">GCM10017557_57860</name>
</gene>